<evidence type="ECO:0000313" key="9">
    <source>
        <dbReference type="EMBL" id="GAA2174303.1"/>
    </source>
</evidence>
<evidence type="ECO:0000256" key="5">
    <source>
        <dbReference type="ARBA" id="ARBA00022448"/>
    </source>
</evidence>
<reference evidence="10" key="1">
    <citation type="journal article" date="2019" name="Int. J. Syst. Evol. Microbiol.">
        <title>The Global Catalogue of Microorganisms (GCM) 10K type strain sequencing project: providing services to taxonomists for standard genome sequencing and annotation.</title>
        <authorList>
            <consortium name="The Broad Institute Genomics Platform"/>
            <consortium name="The Broad Institute Genome Sequencing Center for Infectious Disease"/>
            <person name="Wu L."/>
            <person name="Ma J."/>
        </authorList>
    </citation>
    <scope>NUCLEOTIDE SEQUENCE [LARGE SCALE GENOMIC DNA]</scope>
    <source>
        <strain evidence="10">JCM 14917</strain>
    </source>
</reference>
<keyword evidence="10" id="KW-1185">Reference proteome</keyword>
<dbReference type="InterPro" id="IPR033948">
    <property type="entry name" value="ETF_beta_N"/>
</dbReference>
<dbReference type="InterPro" id="IPR012255">
    <property type="entry name" value="ETF_b"/>
</dbReference>
<dbReference type="PANTHER" id="PTHR21294:SF8">
    <property type="entry name" value="ELECTRON TRANSFER FLAVOPROTEIN SUBUNIT BETA"/>
    <property type="match status" value="1"/>
</dbReference>
<name>A0ABN3AT54_9MICC</name>
<sequence length="258" mass="26921">MRIIVLMKEVPDTYGERKLNLETGLAERGASEAVLDEIGERALELALTQAASLEDAEITVVSMAPETATATLRKALAMGAGKLVHIADENLVGADLGLTAEVLAAAIRRTGFDLVIAGNLSTDGYGGVLPAMIAELLGVPYASALATVDISADRVSGTREADGGVMTVAAPLPAVISITERFPAGRFPNFKGIMAAKKKPVETLTAADLEIDPEGLETPRSIMLAVSERPARSAGTKIVDEGDAGEKLAEFLIQNRLA</sequence>
<dbReference type="InterPro" id="IPR014730">
    <property type="entry name" value="ETF_a/b_N"/>
</dbReference>
<protein>
    <recommendedName>
        <fullName evidence="4">Electron transfer flavoprotein subunit beta</fullName>
    </recommendedName>
</protein>
<comment type="function">
    <text evidence="7">The electron transfer flavoprotein serves as a specific electron acceptor for other dehydrogenases. It transfers the electrons to the main respiratory chain via ETF-ubiquinone oxidoreductase (ETF dehydrogenase).</text>
</comment>
<evidence type="ECO:0000256" key="1">
    <source>
        <dbReference type="ARBA" id="ARBA00001974"/>
    </source>
</evidence>
<dbReference type="SUPFAM" id="SSF52402">
    <property type="entry name" value="Adenine nucleotide alpha hydrolases-like"/>
    <property type="match status" value="1"/>
</dbReference>
<comment type="caution">
    <text evidence="9">The sequence shown here is derived from an EMBL/GenBank/DDBJ whole genome shotgun (WGS) entry which is preliminary data.</text>
</comment>
<organism evidence="9 10">
    <name type="scientific">Arthrobacter parietis</name>
    <dbReference type="NCBI Taxonomy" id="271434"/>
    <lineage>
        <taxon>Bacteria</taxon>
        <taxon>Bacillati</taxon>
        <taxon>Actinomycetota</taxon>
        <taxon>Actinomycetes</taxon>
        <taxon>Micrococcales</taxon>
        <taxon>Micrococcaceae</taxon>
        <taxon>Arthrobacter</taxon>
    </lineage>
</organism>
<dbReference type="InterPro" id="IPR014729">
    <property type="entry name" value="Rossmann-like_a/b/a_fold"/>
</dbReference>
<accession>A0ABN3AT54</accession>
<keyword evidence="5" id="KW-0813">Transport</keyword>
<dbReference type="EMBL" id="BAAAON010000001">
    <property type="protein sequence ID" value="GAA2174303.1"/>
    <property type="molecule type" value="Genomic_DNA"/>
</dbReference>
<evidence type="ECO:0000256" key="3">
    <source>
        <dbReference type="ARBA" id="ARBA00011355"/>
    </source>
</evidence>
<comment type="cofactor">
    <cofactor evidence="1">
        <name>FAD</name>
        <dbReference type="ChEBI" id="CHEBI:57692"/>
    </cofactor>
</comment>
<evidence type="ECO:0000259" key="8">
    <source>
        <dbReference type="SMART" id="SM00893"/>
    </source>
</evidence>
<dbReference type="PANTHER" id="PTHR21294">
    <property type="entry name" value="ELECTRON TRANSFER FLAVOPROTEIN BETA-SUBUNIT"/>
    <property type="match status" value="1"/>
</dbReference>
<proteinExistence type="inferred from homology"/>
<comment type="subunit">
    <text evidence="3">Heterodimer of an alpha and a beta subunit.</text>
</comment>
<dbReference type="PIRSF" id="PIRSF000090">
    <property type="entry name" value="Beta-ETF"/>
    <property type="match status" value="1"/>
</dbReference>
<evidence type="ECO:0000256" key="2">
    <source>
        <dbReference type="ARBA" id="ARBA00007557"/>
    </source>
</evidence>
<dbReference type="RefSeq" id="WP_346027802.1">
    <property type="nucleotide sequence ID" value="NZ_BAAAON010000001.1"/>
</dbReference>
<evidence type="ECO:0000256" key="7">
    <source>
        <dbReference type="ARBA" id="ARBA00025649"/>
    </source>
</evidence>
<dbReference type="CDD" id="cd01714">
    <property type="entry name" value="ETF_beta"/>
    <property type="match status" value="1"/>
</dbReference>
<dbReference type="Pfam" id="PF01012">
    <property type="entry name" value="ETF"/>
    <property type="match status" value="1"/>
</dbReference>
<evidence type="ECO:0000256" key="6">
    <source>
        <dbReference type="ARBA" id="ARBA00022982"/>
    </source>
</evidence>
<gene>
    <name evidence="9" type="ORF">GCM10009784_12050</name>
</gene>
<evidence type="ECO:0000313" key="10">
    <source>
        <dbReference type="Proteomes" id="UP001500974"/>
    </source>
</evidence>
<dbReference type="Gene3D" id="3.40.50.620">
    <property type="entry name" value="HUPs"/>
    <property type="match status" value="1"/>
</dbReference>
<dbReference type="SMART" id="SM00893">
    <property type="entry name" value="ETF"/>
    <property type="match status" value="1"/>
</dbReference>
<comment type="similarity">
    <text evidence="2">Belongs to the ETF beta-subunit/FixA family.</text>
</comment>
<evidence type="ECO:0000256" key="4">
    <source>
        <dbReference type="ARBA" id="ARBA00016797"/>
    </source>
</evidence>
<dbReference type="Proteomes" id="UP001500974">
    <property type="component" value="Unassembled WGS sequence"/>
</dbReference>
<feature type="domain" description="Electron transfer flavoprotein alpha/beta-subunit N-terminal" evidence="8">
    <location>
        <begin position="23"/>
        <end position="213"/>
    </location>
</feature>
<keyword evidence="6" id="KW-0249">Electron transport</keyword>